<dbReference type="Proteomes" id="UP000001798">
    <property type="component" value="Chromosome 14"/>
</dbReference>
<dbReference type="GO" id="GO:0050660">
    <property type="term" value="F:flavin adenine dinucleotide binding"/>
    <property type="evidence" value="ECO:0007669"/>
    <property type="project" value="InterPro"/>
</dbReference>
<evidence type="ECO:0000313" key="5">
    <source>
        <dbReference type="EMBL" id="ATZ57063.1"/>
    </source>
</evidence>
<gene>
    <name evidence="5" type="ORF">BCIN_14g02430</name>
</gene>
<comment type="similarity">
    <text evidence="1">Belongs to the GMC oxidoreductase family.</text>
</comment>
<dbReference type="Gene3D" id="3.30.560.10">
    <property type="entry name" value="Glucose Oxidase, domain 3"/>
    <property type="match status" value="1"/>
</dbReference>
<dbReference type="InterPro" id="IPR000172">
    <property type="entry name" value="GMC_OxRdtase_N"/>
</dbReference>
<feature type="binding site" evidence="3">
    <location>
        <position position="160"/>
    </location>
    <ligand>
        <name>FAD</name>
        <dbReference type="ChEBI" id="CHEBI:57692"/>
    </ligand>
</feature>
<name>A0A384K2M4_BOTFB</name>
<dbReference type="GeneID" id="5433699"/>
<evidence type="ECO:0000256" key="1">
    <source>
        <dbReference type="ARBA" id="ARBA00010790"/>
    </source>
</evidence>
<feature type="binding site" evidence="3">
    <location>
        <position position="16"/>
    </location>
    <ligand>
        <name>FAD</name>
        <dbReference type="ChEBI" id="CHEBI:57692"/>
    </ligand>
</feature>
<evidence type="ECO:0000256" key="3">
    <source>
        <dbReference type="PIRSR" id="PIRSR000137-2"/>
    </source>
</evidence>
<dbReference type="RefSeq" id="XP_024552912.1">
    <property type="nucleotide sequence ID" value="XM_024697098.1"/>
</dbReference>
<dbReference type="Pfam" id="PF05199">
    <property type="entry name" value="GMC_oxred_C"/>
    <property type="match status" value="1"/>
</dbReference>
<dbReference type="Gene3D" id="3.50.50.60">
    <property type="entry name" value="FAD/NAD(P)-binding domain"/>
    <property type="match status" value="1"/>
</dbReference>
<dbReference type="PIRSF" id="PIRSF000137">
    <property type="entry name" value="Alcohol_oxidase"/>
    <property type="match status" value="1"/>
</dbReference>
<dbReference type="PANTHER" id="PTHR11552">
    <property type="entry name" value="GLUCOSE-METHANOL-CHOLINE GMC OXIDOREDUCTASE"/>
    <property type="match status" value="1"/>
</dbReference>
<dbReference type="InterPro" id="IPR036188">
    <property type="entry name" value="FAD/NAD-bd_sf"/>
</dbReference>
<feature type="active site" description="Proton acceptor" evidence="2">
    <location>
        <position position="497"/>
    </location>
</feature>
<dbReference type="EMBL" id="CP009818">
    <property type="protein sequence ID" value="ATZ57063.1"/>
    <property type="molecule type" value="Genomic_DNA"/>
</dbReference>
<dbReference type="EMBL" id="CP009818">
    <property type="protein sequence ID" value="ATZ57062.1"/>
    <property type="molecule type" value="Genomic_DNA"/>
</dbReference>
<evidence type="ECO:0000313" key="6">
    <source>
        <dbReference type="Proteomes" id="UP000001798"/>
    </source>
</evidence>
<reference evidence="5 6" key="1">
    <citation type="journal article" date="2011" name="PLoS Genet.">
        <title>Genomic analysis of the necrotrophic fungal pathogens Sclerotinia sclerotiorum and Botrytis cinerea.</title>
        <authorList>
            <person name="Amselem J."/>
            <person name="Cuomo C.A."/>
            <person name="van Kan J.A."/>
            <person name="Viaud M."/>
            <person name="Benito E.P."/>
            <person name="Couloux A."/>
            <person name="Coutinho P.M."/>
            <person name="de Vries R.P."/>
            <person name="Dyer P.S."/>
            <person name="Fillinger S."/>
            <person name="Fournier E."/>
            <person name="Gout L."/>
            <person name="Hahn M."/>
            <person name="Kohn L."/>
            <person name="Lapalu N."/>
            <person name="Plummer K.M."/>
            <person name="Pradier J.M."/>
            <person name="Quevillon E."/>
            <person name="Sharon A."/>
            <person name="Simon A."/>
            <person name="ten Have A."/>
            <person name="Tudzynski B."/>
            <person name="Tudzynski P."/>
            <person name="Wincker P."/>
            <person name="Andrew M."/>
            <person name="Anthouard V."/>
            <person name="Beever R.E."/>
            <person name="Beffa R."/>
            <person name="Benoit I."/>
            <person name="Bouzid O."/>
            <person name="Brault B."/>
            <person name="Chen Z."/>
            <person name="Choquer M."/>
            <person name="Collemare J."/>
            <person name="Cotton P."/>
            <person name="Danchin E.G."/>
            <person name="Da Silva C."/>
            <person name="Gautier A."/>
            <person name="Giraud C."/>
            <person name="Giraud T."/>
            <person name="Gonzalez C."/>
            <person name="Grossetete S."/>
            <person name="Guldener U."/>
            <person name="Henrissat B."/>
            <person name="Howlett B.J."/>
            <person name="Kodira C."/>
            <person name="Kretschmer M."/>
            <person name="Lappartient A."/>
            <person name="Leroch M."/>
            <person name="Levis C."/>
            <person name="Mauceli E."/>
            <person name="Neuveglise C."/>
            <person name="Oeser B."/>
            <person name="Pearson M."/>
            <person name="Poulain J."/>
            <person name="Poussereau N."/>
            <person name="Quesneville H."/>
            <person name="Rascle C."/>
            <person name="Schumacher J."/>
            <person name="Segurens B."/>
            <person name="Sexton A."/>
            <person name="Silva E."/>
            <person name="Sirven C."/>
            <person name="Soanes D.M."/>
            <person name="Talbot N.J."/>
            <person name="Templeton M."/>
            <person name="Yandava C."/>
            <person name="Yarden O."/>
            <person name="Zeng Q."/>
            <person name="Rollins J.A."/>
            <person name="Lebrun M.H."/>
            <person name="Dickman M."/>
        </authorList>
    </citation>
    <scope>NUCLEOTIDE SEQUENCE [LARGE SCALE GENOMIC DNA]</scope>
    <source>
        <strain evidence="5 6">B05.10</strain>
    </source>
</reference>
<dbReference type="PROSITE" id="PS00624">
    <property type="entry name" value="GMC_OXRED_2"/>
    <property type="match status" value="1"/>
</dbReference>
<dbReference type="KEGG" id="bfu:BCIN_14g02430"/>
<dbReference type="PANTHER" id="PTHR11552:SF219">
    <property type="entry name" value="GLUCOSE-METHANOL-CHOLINE OXIDOREDUCTASE N-TERMINAL DOMAIN-CONTAINING PROTEIN"/>
    <property type="match status" value="1"/>
</dbReference>
<comment type="cofactor">
    <cofactor evidence="3">
        <name>FAD</name>
        <dbReference type="ChEBI" id="CHEBI:57692"/>
    </cofactor>
</comment>
<dbReference type="RefSeq" id="XP_024552911.1">
    <property type="nucleotide sequence ID" value="XM_024697097.1"/>
</dbReference>
<accession>A0A384K2M4</accession>
<keyword evidence="6" id="KW-1185">Reference proteome</keyword>
<dbReference type="VEuPathDB" id="FungiDB:Bcin14g02430"/>
<reference evidence="5" key="4">
    <citation type="submission" date="2017-12" db="EMBL/GenBank/DDBJ databases">
        <authorList>
            <person name="van Kan J."/>
        </authorList>
    </citation>
    <scope>NUCLEOTIDE SEQUENCE</scope>
    <source>
        <strain evidence="5">B05.10</strain>
    </source>
</reference>
<dbReference type="SUPFAM" id="SSF51905">
    <property type="entry name" value="FAD/NAD(P)-binding domain"/>
    <property type="match status" value="1"/>
</dbReference>
<protein>
    <recommendedName>
        <fullName evidence="4">Glucose-methanol-choline oxidoreductase N-terminal domain-containing protein</fullName>
    </recommendedName>
</protein>
<dbReference type="OrthoDB" id="3525285at2759"/>
<evidence type="ECO:0000259" key="4">
    <source>
        <dbReference type="PROSITE" id="PS00624"/>
    </source>
</evidence>
<feature type="binding site" evidence="3">
    <location>
        <position position="20"/>
    </location>
    <ligand>
        <name>FAD</name>
        <dbReference type="ChEBI" id="CHEBI:57692"/>
    </ligand>
</feature>
<keyword evidence="3" id="KW-0274">FAD</keyword>
<keyword evidence="3" id="KW-0285">Flavoprotein</keyword>
<feature type="domain" description="Glucose-methanol-choline oxidoreductase N-terminal" evidence="4">
    <location>
        <begin position="203"/>
        <end position="217"/>
    </location>
</feature>
<reference evidence="5 6" key="2">
    <citation type="journal article" date="2012" name="Eukaryot. Cell">
        <title>Genome update of Botrytis cinerea strains B05.10 and T4.</title>
        <authorList>
            <person name="Staats M."/>
            <person name="van Kan J.A."/>
        </authorList>
    </citation>
    <scope>NUCLEOTIDE SEQUENCE [LARGE SCALE GENOMIC DNA]</scope>
    <source>
        <strain evidence="5 6">B05.10</strain>
    </source>
</reference>
<dbReference type="InterPro" id="IPR007867">
    <property type="entry name" value="GMC_OxRtase_C"/>
</dbReference>
<proteinExistence type="inferred from homology"/>
<dbReference type="InterPro" id="IPR012132">
    <property type="entry name" value="GMC_OxRdtase"/>
</dbReference>
<evidence type="ECO:0000256" key="2">
    <source>
        <dbReference type="PIRSR" id="PIRSR000137-1"/>
    </source>
</evidence>
<organism evidence="5 6">
    <name type="scientific">Botryotinia fuckeliana (strain B05.10)</name>
    <name type="common">Noble rot fungus</name>
    <name type="synonym">Botrytis cinerea</name>
    <dbReference type="NCBI Taxonomy" id="332648"/>
    <lineage>
        <taxon>Eukaryota</taxon>
        <taxon>Fungi</taxon>
        <taxon>Dikarya</taxon>
        <taxon>Ascomycota</taxon>
        <taxon>Pezizomycotina</taxon>
        <taxon>Leotiomycetes</taxon>
        <taxon>Helotiales</taxon>
        <taxon>Sclerotiniaceae</taxon>
        <taxon>Botrytis</taxon>
    </lineage>
</organism>
<feature type="active site" description="Proton donor" evidence="2">
    <location>
        <position position="451"/>
    </location>
</feature>
<sequence>MRYCDNRPSGVIRGEVLGGTSRINSMIYTRSTAADYDAWASLGYSEWSYKKLLPYFVKSETSLDYQNSTYHGNTGPWITQTFNYFSWLFQAYRAFTDCAKAMDFIAVPDFNAPDAPPEGVTTLSLTLSRQRERVSSFEAFLPKKIALERRNLTICTNALVSRIVFTEEKGLPHTEKILFKSSDQKSDNIYSVKINKEVIVCSGAVGSPQVLMLSGIGPRECLEEHGIKVVHDLPGVGSTLTDHHSIPVAWEVPAAESLTSMATSPLKIALELFKYIFFQVGLFSIPVQTLALYVRSRMTKEDSTGLVEEVSPKSFDPQSLIPDIELMPLSTSGMDNFDDPEFKNILSKTPIFCVLATILQPKSHGTVRLASSNPHDKPKVDFGILSDDSDYTIARSAVRLTLFIADKIKASGFPLLRNLTFPAEKQELDAQNNTTEEMDKFIRKRIRTTFHYASTCRMAPEYDSKAPGVVDDELKVHGVKGLRVCDTSIFPKIVSGHLQAPAVMVAEKCADLIKNGP</sequence>
<dbReference type="GO" id="GO:0016614">
    <property type="term" value="F:oxidoreductase activity, acting on CH-OH group of donors"/>
    <property type="evidence" value="ECO:0007669"/>
    <property type="project" value="InterPro"/>
</dbReference>
<dbReference type="AlphaFoldDB" id="A0A384K2M4"/>
<dbReference type="Pfam" id="PF00732">
    <property type="entry name" value="GMC_oxred_N"/>
    <property type="match status" value="1"/>
</dbReference>
<reference evidence="5 6" key="3">
    <citation type="journal article" date="2017" name="Mol. Plant Pathol.">
        <title>A gapless genome sequence of the fungus Botrytis cinerea.</title>
        <authorList>
            <person name="Van Kan J.A."/>
            <person name="Stassen J.H."/>
            <person name="Mosbach A."/>
            <person name="Van Der Lee T.A."/>
            <person name="Faino L."/>
            <person name="Farmer A.D."/>
            <person name="Papasotiriou D.G."/>
            <person name="Zhou S."/>
            <person name="Seidl M.F."/>
            <person name="Cottam E."/>
            <person name="Edel D."/>
            <person name="Hahn M."/>
            <person name="Schwartz D.C."/>
            <person name="Dietrich R.A."/>
            <person name="Widdison S."/>
            <person name="Scalliet G."/>
        </authorList>
    </citation>
    <scope>NUCLEOTIDE SEQUENCE [LARGE SCALE GENOMIC DNA]</scope>
    <source>
        <strain evidence="5 6">B05.10</strain>
    </source>
</reference>
<dbReference type="SUPFAM" id="SSF54373">
    <property type="entry name" value="FAD-linked reductases, C-terminal domain"/>
    <property type="match status" value="1"/>
</dbReference>